<dbReference type="RefSeq" id="WP_212516940.1">
    <property type="nucleotide sequence ID" value="NZ_JAGSOH010000009.1"/>
</dbReference>
<sequence>MTDMTAAILIGLRMGPDMGGDRRVRLYINSRIYDMPEERLVRWLARFDRSRSRDLLVYRERLHTALAAADNVVFGFAGAVPGDIDRMRRDRTTDNRLLALRIESWPLTCAVCGKELTPLHKGRGRPRTTCSQPCRQEKYLARALKSSQPMAGRNRSAPSGAGRYRKGRA</sequence>
<dbReference type="EMBL" id="JAGSOH010000009">
    <property type="protein sequence ID" value="MBR7825785.1"/>
    <property type="molecule type" value="Genomic_DNA"/>
</dbReference>
<dbReference type="AlphaFoldDB" id="A0A941E413"/>
<evidence type="ECO:0000256" key="1">
    <source>
        <dbReference type="SAM" id="MobiDB-lite"/>
    </source>
</evidence>
<gene>
    <name evidence="2" type="ORF">KDK95_05655</name>
</gene>
<reference evidence="2" key="1">
    <citation type="submission" date="2021-04" db="EMBL/GenBank/DDBJ databases">
        <title>Genome based classification of Actinospica acidithermotolerans sp. nov., an actinobacterium isolated from an Indonesian hot spring.</title>
        <authorList>
            <person name="Kusuma A.B."/>
            <person name="Putra K.E."/>
            <person name="Nafisah S."/>
            <person name="Loh J."/>
            <person name="Nouioui I."/>
            <person name="Goodfellow M."/>
        </authorList>
    </citation>
    <scope>NUCLEOTIDE SEQUENCE</scope>
    <source>
        <strain evidence="2">MGRD01-02</strain>
    </source>
</reference>
<evidence type="ECO:0000313" key="2">
    <source>
        <dbReference type="EMBL" id="MBR7825785.1"/>
    </source>
</evidence>
<keyword evidence="3" id="KW-1185">Reference proteome</keyword>
<organism evidence="2 3">
    <name type="scientific">Actinospica acidithermotolerans</name>
    <dbReference type="NCBI Taxonomy" id="2828514"/>
    <lineage>
        <taxon>Bacteria</taxon>
        <taxon>Bacillati</taxon>
        <taxon>Actinomycetota</taxon>
        <taxon>Actinomycetes</taxon>
        <taxon>Catenulisporales</taxon>
        <taxon>Actinospicaceae</taxon>
        <taxon>Actinospica</taxon>
    </lineage>
</organism>
<dbReference type="Proteomes" id="UP000676325">
    <property type="component" value="Unassembled WGS sequence"/>
</dbReference>
<comment type="caution">
    <text evidence="2">The sequence shown here is derived from an EMBL/GenBank/DDBJ whole genome shotgun (WGS) entry which is preliminary data.</text>
</comment>
<name>A0A941E413_9ACTN</name>
<protein>
    <submittedName>
        <fullName evidence="2">Uncharacterized protein</fullName>
    </submittedName>
</protein>
<proteinExistence type="predicted"/>
<accession>A0A941E413</accession>
<feature type="region of interest" description="Disordered" evidence="1">
    <location>
        <begin position="143"/>
        <end position="169"/>
    </location>
</feature>
<evidence type="ECO:0000313" key="3">
    <source>
        <dbReference type="Proteomes" id="UP000676325"/>
    </source>
</evidence>